<evidence type="ECO:0000313" key="2">
    <source>
        <dbReference type="Proteomes" id="UP001283361"/>
    </source>
</evidence>
<organism evidence="1 2">
    <name type="scientific">Elysia crispata</name>
    <name type="common">lettuce slug</name>
    <dbReference type="NCBI Taxonomy" id="231223"/>
    <lineage>
        <taxon>Eukaryota</taxon>
        <taxon>Metazoa</taxon>
        <taxon>Spiralia</taxon>
        <taxon>Lophotrochozoa</taxon>
        <taxon>Mollusca</taxon>
        <taxon>Gastropoda</taxon>
        <taxon>Heterobranchia</taxon>
        <taxon>Euthyneura</taxon>
        <taxon>Panpulmonata</taxon>
        <taxon>Sacoglossa</taxon>
        <taxon>Placobranchoidea</taxon>
        <taxon>Plakobranchidae</taxon>
        <taxon>Elysia</taxon>
    </lineage>
</organism>
<sequence>MSPTYVSTRLLRQNSQQGQGVDSVIGWVLVREAPLQRQVRHGPEKQAMVISVLTSDPFRLARGQCVVVACWLSLKIVQTSNFPVLFLSD</sequence>
<gene>
    <name evidence="1" type="ORF">RRG08_010187</name>
</gene>
<reference evidence="1" key="1">
    <citation type="journal article" date="2023" name="G3 (Bethesda)">
        <title>A reference genome for the long-term kleptoplast-retaining sea slug Elysia crispata morphotype clarki.</title>
        <authorList>
            <person name="Eastman K.E."/>
            <person name="Pendleton A.L."/>
            <person name="Shaikh M.A."/>
            <person name="Suttiyut T."/>
            <person name="Ogas R."/>
            <person name="Tomko P."/>
            <person name="Gavelis G."/>
            <person name="Widhalm J.R."/>
            <person name="Wisecaver J.H."/>
        </authorList>
    </citation>
    <scope>NUCLEOTIDE SEQUENCE</scope>
    <source>
        <strain evidence="1">ECLA1</strain>
    </source>
</reference>
<name>A0AAE1E115_9GAST</name>
<accession>A0AAE1E115</accession>
<dbReference type="AlphaFoldDB" id="A0AAE1E115"/>
<dbReference type="Proteomes" id="UP001283361">
    <property type="component" value="Unassembled WGS sequence"/>
</dbReference>
<protein>
    <submittedName>
        <fullName evidence="1">Uncharacterized protein</fullName>
    </submittedName>
</protein>
<keyword evidence="2" id="KW-1185">Reference proteome</keyword>
<comment type="caution">
    <text evidence="1">The sequence shown here is derived from an EMBL/GenBank/DDBJ whole genome shotgun (WGS) entry which is preliminary data.</text>
</comment>
<evidence type="ECO:0000313" key="1">
    <source>
        <dbReference type="EMBL" id="KAK3788938.1"/>
    </source>
</evidence>
<dbReference type="EMBL" id="JAWDGP010001711">
    <property type="protein sequence ID" value="KAK3788938.1"/>
    <property type="molecule type" value="Genomic_DNA"/>
</dbReference>
<proteinExistence type="predicted"/>